<dbReference type="PROSITE" id="PS00606">
    <property type="entry name" value="KS3_1"/>
    <property type="match status" value="1"/>
</dbReference>
<dbReference type="InterPro" id="IPR014043">
    <property type="entry name" value="Acyl_transferase_dom"/>
</dbReference>
<dbReference type="InterPro" id="IPR049900">
    <property type="entry name" value="PKS_mFAS_DH"/>
</dbReference>
<dbReference type="InterPro" id="IPR016039">
    <property type="entry name" value="Thiolase-like"/>
</dbReference>
<dbReference type="InterPro" id="IPR049551">
    <property type="entry name" value="PKS_DH_C"/>
</dbReference>
<dbReference type="Gene3D" id="3.90.180.10">
    <property type="entry name" value="Medium-chain alcohol dehydrogenases, catalytic domain"/>
    <property type="match status" value="1"/>
</dbReference>
<dbReference type="InterPro" id="IPR057326">
    <property type="entry name" value="KR_dom"/>
</dbReference>
<evidence type="ECO:0000256" key="1">
    <source>
        <dbReference type="ARBA" id="ARBA00022450"/>
    </source>
</evidence>
<feature type="domain" description="PKS/mFAS DH" evidence="11">
    <location>
        <begin position="964"/>
        <end position="1280"/>
    </location>
</feature>
<dbReference type="Pfam" id="PF02801">
    <property type="entry name" value="Ketoacyl-synt_C"/>
    <property type="match status" value="1"/>
</dbReference>
<dbReference type="Gene3D" id="3.40.50.720">
    <property type="entry name" value="NAD(P)-binding Rossmann-like Domain"/>
    <property type="match status" value="2"/>
</dbReference>
<reference evidence="12" key="1">
    <citation type="submission" date="2021-10" db="EMBL/GenBank/DDBJ databases">
        <authorList>
            <person name="Piombo E."/>
        </authorList>
    </citation>
    <scope>NUCLEOTIDE SEQUENCE</scope>
</reference>
<dbReference type="Proteomes" id="UP000754883">
    <property type="component" value="Unassembled WGS sequence"/>
</dbReference>
<dbReference type="Pfam" id="PF08240">
    <property type="entry name" value="ADH_N"/>
    <property type="match status" value="1"/>
</dbReference>
<dbReference type="SMART" id="SM00822">
    <property type="entry name" value="PKS_KR"/>
    <property type="match status" value="1"/>
</dbReference>
<dbReference type="CDD" id="cd05274">
    <property type="entry name" value="KR_FAS_SDR_x"/>
    <property type="match status" value="1"/>
</dbReference>
<evidence type="ECO:0000256" key="4">
    <source>
        <dbReference type="ARBA" id="ARBA00022857"/>
    </source>
</evidence>
<keyword evidence="2" id="KW-0597">Phosphoprotein</keyword>
<dbReference type="FunFam" id="3.40.50.720:FF:000209">
    <property type="entry name" value="Polyketide synthase Pks12"/>
    <property type="match status" value="1"/>
</dbReference>
<dbReference type="CDD" id="cd05195">
    <property type="entry name" value="enoyl_red"/>
    <property type="match status" value="1"/>
</dbReference>
<keyword evidence="1" id="KW-0596">Phosphopantetheine</keyword>
<protein>
    <recommendedName>
        <fullName evidence="14">Carrier domain-containing protein</fullName>
    </recommendedName>
</protein>
<dbReference type="InterPro" id="IPR056501">
    <property type="entry name" value="NAD-bd_HRPKS_sdrA"/>
</dbReference>
<dbReference type="SUPFAM" id="SSF51735">
    <property type="entry name" value="NAD(P)-binding Rossmann-fold domains"/>
    <property type="match status" value="2"/>
</dbReference>
<dbReference type="SMART" id="SM00825">
    <property type="entry name" value="PKS_KS"/>
    <property type="match status" value="1"/>
</dbReference>
<name>A0A9N9YCW4_9HYPO</name>
<dbReference type="InterPro" id="IPR011032">
    <property type="entry name" value="GroES-like_sf"/>
</dbReference>
<dbReference type="InterPro" id="IPR016035">
    <property type="entry name" value="Acyl_Trfase/lysoPLipase"/>
</dbReference>
<dbReference type="InterPro" id="IPR013154">
    <property type="entry name" value="ADH-like_N"/>
</dbReference>
<keyword evidence="13" id="KW-1185">Reference proteome</keyword>
<dbReference type="SUPFAM" id="SSF53901">
    <property type="entry name" value="Thiolase-like"/>
    <property type="match status" value="1"/>
</dbReference>
<dbReference type="SMART" id="SM00827">
    <property type="entry name" value="PKS_AT"/>
    <property type="match status" value="1"/>
</dbReference>
<dbReference type="InterPro" id="IPR016036">
    <property type="entry name" value="Malonyl_transacylase_ACP-bd"/>
</dbReference>
<keyword evidence="5" id="KW-0560">Oxidoreductase</keyword>
<evidence type="ECO:0000256" key="6">
    <source>
        <dbReference type="ARBA" id="ARBA00023268"/>
    </source>
</evidence>
<dbReference type="PANTHER" id="PTHR43775:SF50">
    <property type="entry name" value="HIGHLY REDUCING POLYKETIDE SYNTHASE SRDA"/>
    <property type="match status" value="1"/>
</dbReference>
<dbReference type="SUPFAM" id="SSF55048">
    <property type="entry name" value="Probable ACP-binding domain of malonyl-CoA ACP transacylase"/>
    <property type="match status" value="1"/>
</dbReference>
<feature type="domain" description="Ketosynthase family 3 (KS3)" evidence="10">
    <location>
        <begin position="47"/>
        <end position="469"/>
    </location>
</feature>
<dbReference type="SUPFAM" id="SSF47336">
    <property type="entry name" value="ACP-like"/>
    <property type="match status" value="1"/>
</dbReference>
<dbReference type="InterPro" id="IPR013968">
    <property type="entry name" value="PKS_KR"/>
</dbReference>
<evidence type="ECO:0008006" key="14">
    <source>
        <dbReference type="Google" id="ProtNLM"/>
    </source>
</evidence>
<dbReference type="InterPro" id="IPR014031">
    <property type="entry name" value="Ketoacyl_synth_C"/>
</dbReference>
<feature type="region of interest" description="N-terminal hotdog fold" evidence="8">
    <location>
        <begin position="964"/>
        <end position="1107"/>
    </location>
</feature>
<dbReference type="PROSITE" id="PS52019">
    <property type="entry name" value="PKS_MFAS_DH"/>
    <property type="match status" value="1"/>
</dbReference>
<dbReference type="InterPro" id="IPR036291">
    <property type="entry name" value="NAD(P)-bd_dom_sf"/>
</dbReference>
<dbReference type="OrthoDB" id="329835at2759"/>
<evidence type="ECO:0000256" key="8">
    <source>
        <dbReference type="PROSITE-ProRule" id="PRU01363"/>
    </source>
</evidence>
<keyword evidence="4" id="KW-0521">NADP</keyword>
<dbReference type="InterPro" id="IPR020843">
    <property type="entry name" value="ER"/>
</dbReference>
<dbReference type="Pfam" id="PF23114">
    <property type="entry name" value="NAD-bd_HRPKS_sdrA"/>
    <property type="match status" value="1"/>
</dbReference>
<dbReference type="SUPFAM" id="SSF52151">
    <property type="entry name" value="FabD/lysophospholipase-like"/>
    <property type="match status" value="1"/>
</dbReference>
<evidence type="ECO:0000259" key="10">
    <source>
        <dbReference type="PROSITE" id="PS52004"/>
    </source>
</evidence>
<dbReference type="GO" id="GO:0016491">
    <property type="term" value="F:oxidoreductase activity"/>
    <property type="evidence" value="ECO:0007669"/>
    <property type="project" value="UniProtKB-KW"/>
</dbReference>
<evidence type="ECO:0000313" key="13">
    <source>
        <dbReference type="Proteomes" id="UP000754883"/>
    </source>
</evidence>
<dbReference type="InterPro" id="IPR009081">
    <property type="entry name" value="PP-bd_ACP"/>
</dbReference>
<dbReference type="Pfam" id="PF13602">
    <property type="entry name" value="ADH_zinc_N_2"/>
    <property type="match status" value="1"/>
</dbReference>
<dbReference type="InterPro" id="IPR020807">
    <property type="entry name" value="PKS_DH"/>
</dbReference>
<dbReference type="GO" id="GO:0044550">
    <property type="term" value="P:secondary metabolite biosynthetic process"/>
    <property type="evidence" value="ECO:0007669"/>
    <property type="project" value="TreeGrafter"/>
</dbReference>
<feature type="active site" description="Proton acceptor; for dehydratase activity" evidence="8">
    <location>
        <position position="996"/>
    </location>
</feature>
<dbReference type="Gene3D" id="3.40.366.10">
    <property type="entry name" value="Malonyl-Coenzyme A Acyl Carrier Protein, domain 2"/>
    <property type="match status" value="1"/>
</dbReference>
<dbReference type="SMART" id="SM00826">
    <property type="entry name" value="PKS_DH"/>
    <property type="match status" value="1"/>
</dbReference>
<dbReference type="InterPro" id="IPR014030">
    <property type="entry name" value="Ketoacyl_synth_N"/>
</dbReference>
<accession>A0A9N9YCW4</accession>
<sequence>MSILEAVAASEPYGPLPLAHKEAEILVETTCLGQLTESSESSQDTDQDAVCIVGMACHLPGGVSSPSDLWDLLYNKQSAQCSVPAERFNIDGFYHPDGNRSGSINVSGGYFLKENVRQFDNAFFGINNLEARHMDPQQQKLLEVVYECFENAGLSMQDVSESNTGVFVGNFTVDHAAMQSKETDYVHRYAATGGGTSIMSNRISHVFNLHGPSMTLDTACSSTIYALHQAVLAINNGDCDGAIVAGVNLIMSPEQHIGTMKGGFLSPTSACHTFDASADGYARAEAINAIYIKRLSSAVSMGQKARAVIRGTAINANGRTPGITLPNATHQAAVIRKAYENAGLDPAETDYVECHGTGTPVGDPIEVDGIAQCFSPRPGKPLMIGSVKTNLGHSEAASGLTSIMKVALAFEHGLIPPTYGVKNLNPKLKLAARNMQVLNEPEEWPRAMRRASVNSFGYGGANGHVILESVDSYLNRSSSTMSKPLSAKACDAPEESLFVIPFSAASSWSLSRRRMQISHLVQSSGNDMMRDLAMTCVTRDSKLQLRDFVVANTGTKPVILEGGVEADAVPQNARALPLAFVFTGQGAQYASMAKELLKQNPIFLASIRQLDQVLQSLPKEHAPSWTIEKMLLSSSASQINLATHSQPLCTAIQVALVDVLRDWGISPSAVVGHSSGEIAASYAAGLLTASQAILAAYFRGLAVGQLQARGTMMAAGISAEDARCMIQEKGLMQVRVGCINSPSSITLSGSASDIQALEDELQRIGKFHRKLETGGRAYHSQMMVEIGELYERLISPYLEERCDADKVPFFSSVGILPEEIQNVDGNTDMSAYFRRNLELPVQFNDALQRIITSQRYHVVEVGPHAALKGPIQQIRSSLELGQDVIPYTPTLVRKEDANRALKKMAGTLHVHGHSVNWLSVNNLPMTCSPPLLDLPPYPWDYSKPSLWHEPRASVETRNRKYLRHELLGTRKLVENGIDWNWRNIFRVSEMPWLKDHKLESTIVLPGSAYVALAIEAISQIESLKERLENGDSASFECRNISISAPLSIQEEGDAERKDTELHTTMSRRKLSNVNSSAYWYDFSVSSWQDGETSLHCTGSIRTLDSPSMMPGQGGTLVTDTQGFELWSMDRWYKKCREEGLDFGPHFKSLTGLHTDAGRVRVDSIATTQREPPCTKDGGTFYAIHPITLDACFQAAIMGGTAGELSTLRAFVPTFIEECVIRVPRRLSPDQPSKDCSIHSRVGKTGFGTRNVDCTLRQPDGTPVVNIRGLHLSLYTGKAPVQPILNQFLKRQPTLRVLWKPDILRLRPGAQAQLQAYINAFADLQPADMHDNPSSVVLGALLDLAGHKNPRMRVLELGAGCDCTEKTFLKMLYKDTAYPRCQSWNGGNLDENNEISFINKAEGKKPFDVVVISRHSTSKRFWTRVPEKVTSLLAEQGLVITRTSDGAVSSLASAGFRVVKLQHNVLLAIPAQRPKPIHGKTSLIIKPNESSTIIDGFAALLRTHLERHADVEKVVIASLHALDNIEVSEETVCVSLLELEQELLATLKPEDMNRLRKMTNVVTSLIWLTGADMLGSPNPDLTLSCGLSRALMLEQPSLRFALLDCGEADLARPQDALTTCENVVEVAVSRAAVDDTEFIEKEKMLFISRFVPDMEVNSLFRQRMEESEQMKIVPFGKLGPASLSIGQIGMIDTMHFQQVSQPSTRPPAGHVDVDLRAVSLNAKDIYVMNGRVETKNATTALDFGGVVSAVGPDVTHIQPGDRVVAFAPNHFKTTERVPVGSVHKMLPTERFTTLPALMTIYATALHALRDRANVRPGEAVLIHAGAGAFGFAAITMARSMGAVVYTTCGSPAKRKFLISDVGVPADHIFNSRDSSFVEHIKAATGNGVDVVINSLVGDLMHESWGCLAPFGRFIEIGKRELVDAGKLDMSVFLRGASFSAFDLTDYFYAENPLHRNVWDSLADEVVKLYRSGKIQTPPITSFDVSNMEQAYHYFNNKDRVGKVVVSMENPESRVPMMPAKYSTVLDPDRSYLLVGCLGGLGRSLSRWMMARGARKFVFMGRSGCDKPAAAQLVANLRNTNTQVSVVRGDVADAIHVREAVSACLALGPIGGVVQAAMGLKEALFTSMSNEAWHTGIQPKWKGTWNLHNELMGRDAQLDFFLMTSSISGSLGTATESNYCSANGFLDSFARWRRSQGKPGVSLGLGMISEVGYLHENPEIEAMLLRKGIQPLGEDELLQIVDYGLSGPGGEADFLSGSSLPDEAAHLLTGLEPLSVRKLMSRGFDVSGGVMDETRASLLAASLLAESDARQLSQKPDAANLAMVSGWARDLPADAVAMFATEMDADSMMQAVLGLVKKRFSNLILSDQVDENKPLPSFGVDSMLAAEFRRWFFNVFKVDVPYLDIVSPQKTLLTLSGFVHDKLKSSWALGP</sequence>
<organism evidence="12 13">
    <name type="scientific">Clonostachys byssicola</name>
    <dbReference type="NCBI Taxonomy" id="160290"/>
    <lineage>
        <taxon>Eukaryota</taxon>
        <taxon>Fungi</taxon>
        <taxon>Dikarya</taxon>
        <taxon>Ascomycota</taxon>
        <taxon>Pezizomycotina</taxon>
        <taxon>Sordariomycetes</taxon>
        <taxon>Hypocreomycetidae</taxon>
        <taxon>Hypocreales</taxon>
        <taxon>Bionectriaceae</taxon>
        <taxon>Clonostachys</taxon>
    </lineage>
</organism>
<dbReference type="Pfam" id="PF14765">
    <property type="entry name" value="PS-DH"/>
    <property type="match status" value="1"/>
</dbReference>
<dbReference type="InterPro" id="IPR042104">
    <property type="entry name" value="PKS_dehydratase_sf"/>
</dbReference>
<dbReference type="InterPro" id="IPR049552">
    <property type="entry name" value="PKS_DH_N"/>
</dbReference>
<keyword evidence="3" id="KW-0808">Transferase</keyword>
<feature type="region of interest" description="C-terminal hotdog fold" evidence="8">
    <location>
        <begin position="1122"/>
        <end position="1280"/>
    </location>
</feature>
<evidence type="ECO:0000256" key="3">
    <source>
        <dbReference type="ARBA" id="ARBA00022679"/>
    </source>
</evidence>
<dbReference type="GO" id="GO:0006633">
    <property type="term" value="P:fatty acid biosynthetic process"/>
    <property type="evidence" value="ECO:0007669"/>
    <property type="project" value="InterPro"/>
</dbReference>
<dbReference type="PANTHER" id="PTHR43775">
    <property type="entry name" value="FATTY ACID SYNTHASE"/>
    <property type="match status" value="1"/>
</dbReference>
<dbReference type="PROSITE" id="PS52004">
    <property type="entry name" value="KS3_2"/>
    <property type="match status" value="1"/>
</dbReference>
<dbReference type="Pfam" id="PF00698">
    <property type="entry name" value="Acyl_transf_1"/>
    <property type="match status" value="1"/>
</dbReference>
<dbReference type="GO" id="GO:0004315">
    <property type="term" value="F:3-oxoacyl-[acyl-carrier-protein] synthase activity"/>
    <property type="evidence" value="ECO:0007669"/>
    <property type="project" value="InterPro"/>
</dbReference>
<evidence type="ECO:0000256" key="5">
    <source>
        <dbReference type="ARBA" id="ARBA00023002"/>
    </source>
</evidence>
<dbReference type="InterPro" id="IPR001227">
    <property type="entry name" value="Ac_transferase_dom_sf"/>
</dbReference>
<dbReference type="GO" id="GO:0004312">
    <property type="term" value="F:fatty acid synthase activity"/>
    <property type="evidence" value="ECO:0007669"/>
    <property type="project" value="TreeGrafter"/>
</dbReference>
<gene>
    <name evidence="12" type="ORF">CBYS24578_00014535</name>
</gene>
<dbReference type="InterPro" id="IPR050091">
    <property type="entry name" value="PKS_NRPS_Biosynth_Enz"/>
</dbReference>
<dbReference type="InterPro" id="IPR020841">
    <property type="entry name" value="PKS_Beta-ketoAc_synthase_dom"/>
</dbReference>
<evidence type="ECO:0000259" key="11">
    <source>
        <dbReference type="PROSITE" id="PS52019"/>
    </source>
</evidence>
<dbReference type="Gene3D" id="3.40.47.10">
    <property type="match status" value="1"/>
</dbReference>
<dbReference type="EMBL" id="CABFNO020001564">
    <property type="protein sequence ID" value="CAH0003355.1"/>
    <property type="molecule type" value="Genomic_DNA"/>
</dbReference>
<feature type="domain" description="Carrier" evidence="9">
    <location>
        <begin position="2344"/>
        <end position="2421"/>
    </location>
</feature>
<dbReference type="Gene3D" id="3.10.129.110">
    <property type="entry name" value="Polyketide synthase dehydratase"/>
    <property type="match status" value="1"/>
</dbReference>
<dbReference type="InterPro" id="IPR032821">
    <property type="entry name" value="PKS_assoc"/>
</dbReference>
<comment type="caution">
    <text evidence="12">The sequence shown here is derived from an EMBL/GenBank/DDBJ whole genome shotgun (WGS) entry which is preliminary data.</text>
</comment>
<dbReference type="GO" id="GO:1901336">
    <property type="term" value="P:lactone biosynthetic process"/>
    <property type="evidence" value="ECO:0007669"/>
    <property type="project" value="UniProtKB-ARBA"/>
</dbReference>
<evidence type="ECO:0000256" key="2">
    <source>
        <dbReference type="ARBA" id="ARBA00022553"/>
    </source>
</evidence>
<dbReference type="InterPro" id="IPR018201">
    <property type="entry name" value="Ketoacyl_synth_AS"/>
</dbReference>
<evidence type="ECO:0000259" key="9">
    <source>
        <dbReference type="PROSITE" id="PS50075"/>
    </source>
</evidence>
<dbReference type="CDD" id="cd00833">
    <property type="entry name" value="PKS"/>
    <property type="match status" value="1"/>
</dbReference>
<dbReference type="SUPFAM" id="SSF50129">
    <property type="entry name" value="GroES-like"/>
    <property type="match status" value="1"/>
</dbReference>
<evidence type="ECO:0000256" key="7">
    <source>
        <dbReference type="ARBA" id="ARBA00023315"/>
    </source>
</evidence>
<keyword evidence="6" id="KW-0511">Multifunctional enzyme</keyword>
<evidence type="ECO:0000313" key="12">
    <source>
        <dbReference type="EMBL" id="CAH0003355.1"/>
    </source>
</evidence>
<dbReference type="Pfam" id="PF00109">
    <property type="entry name" value="ketoacyl-synt"/>
    <property type="match status" value="1"/>
</dbReference>
<keyword evidence="7" id="KW-0012">Acyltransferase</keyword>
<proteinExistence type="predicted"/>
<dbReference type="Pfam" id="PF08659">
    <property type="entry name" value="KR"/>
    <property type="match status" value="1"/>
</dbReference>
<dbReference type="PROSITE" id="PS50075">
    <property type="entry name" value="CARRIER"/>
    <property type="match status" value="1"/>
</dbReference>
<dbReference type="InterPro" id="IPR036736">
    <property type="entry name" value="ACP-like_sf"/>
</dbReference>
<feature type="active site" description="Proton donor; for dehydratase activity" evidence="8">
    <location>
        <position position="1189"/>
    </location>
</feature>
<dbReference type="Pfam" id="PF21089">
    <property type="entry name" value="PKS_DH_N"/>
    <property type="match status" value="1"/>
</dbReference>
<dbReference type="Pfam" id="PF16197">
    <property type="entry name" value="KAsynt_C_assoc"/>
    <property type="match status" value="1"/>
</dbReference>
<dbReference type="SMART" id="SM00829">
    <property type="entry name" value="PKS_ER"/>
    <property type="match status" value="1"/>
</dbReference>